<accession>A0ABZ0QM33</accession>
<protein>
    <submittedName>
        <fullName evidence="3">PTS sugar transporter subunit IIB</fullName>
        <ecNumber evidence="3">2.7.1.-</ecNumber>
    </submittedName>
</protein>
<dbReference type="InterPro" id="IPR036095">
    <property type="entry name" value="PTS_EIIB-like_sf"/>
</dbReference>
<keyword evidence="3" id="KW-0762">Sugar transport</keyword>
<organism evidence="3 4">
    <name type="scientific">Thermaerobacter composti</name>
    <dbReference type="NCBI Taxonomy" id="554949"/>
    <lineage>
        <taxon>Bacteria</taxon>
        <taxon>Bacillati</taxon>
        <taxon>Bacillota</taxon>
        <taxon>Clostridia</taxon>
        <taxon>Eubacteriales</taxon>
        <taxon>Clostridiales Family XVII. Incertae Sedis</taxon>
        <taxon>Thermaerobacter</taxon>
    </lineage>
</organism>
<name>A0ABZ0QM33_9FIRM</name>
<feature type="domain" description="PTS EIIB type-2" evidence="2">
    <location>
        <begin position="10"/>
        <end position="102"/>
    </location>
</feature>
<dbReference type="SUPFAM" id="SSF52794">
    <property type="entry name" value="PTS system IIB component-like"/>
    <property type="match status" value="1"/>
</dbReference>
<keyword evidence="1 3" id="KW-0808">Transferase</keyword>
<evidence type="ECO:0000313" key="3">
    <source>
        <dbReference type="EMBL" id="WPD18555.1"/>
    </source>
</evidence>
<evidence type="ECO:0000313" key="4">
    <source>
        <dbReference type="Proteomes" id="UP001304683"/>
    </source>
</evidence>
<dbReference type="CDD" id="cd05566">
    <property type="entry name" value="PTS_IIB_galactitol"/>
    <property type="match status" value="1"/>
</dbReference>
<dbReference type="Gene3D" id="3.40.50.2300">
    <property type="match status" value="1"/>
</dbReference>
<dbReference type="Pfam" id="PF02302">
    <property type="entry name" value="PTS_IIB"/>
    <property type="match status" value="1"/>
</dbReference>
<dbReference type="PROSITE" id="PS51099">
    <property type="entry name" value="PTS_EIIB_TYPE_2"/>
    <property type="match status" value="1"/>
</dbReference>
<sequence length="103" mass="10757">MTGGRVMRKKRVLVVCGTGIATSTVVAEKVANALRSHGIDAELIQCKVTEVPNYLSDTDLIVATTVVGDTRGVPVVPAVSLLTGVGEQEVIDKIVQALSAAQR</sequence>
<dbReference type="InterPro" id="IPR013011">
    <property type="entry name" value="PTS_EIIB_2"/>
</dbReference>
<dbReference type="InterPro" id="IPR003501">
    <property type="entry name" value="PTS_EIIB_2/3"/>
</dbReference>
<reference evidence="3 4" key="1">
    <citation type="submission" date="2023-08" db="EMBL/GenBank/DDBJ databases">
        <title>Genome sequence of Thermaerobacter compostii strain Ins1, a spore-forming filamentous bacterium isolated from a deep geothermal reservoir.</title>
        <authorList>
            <person name="Bregnard D."/>
            <person name="Gonzalez D."/>
            <person name="Junier P."/>
        </authorList>
    </citation>
    <scope>NUCLEOTIDE SEQUENCE [LARGE SCALE GENOMIC DNA]</scope>
    <source>
        <strain evidence="3 4">Ins1</strain>
    </source>
</reference>
<dbReference type="EMBL" id="CP132508">
    <property type="protein sequence ID" value="WPD18555.1"/>
    <property type="molecule type" value="Genomic_DNA"/>
</dbReference>
<keyword evidence="4" id="KW-1185">Reference proteome</keyword>
<keyword evidence="3" id="KW-0813">Transport</keyword>
<dbReference type="RefSeq" id="WP_318750378.1">
    <property type="nucleotide sequence ID" value="NZ_CP132508.1"/>
</dbReference>
<proteinExistence type="predicted"/>
<dbReference type="Proteomes" id="UP001304683">
    <property type="component" value="Chromosome"/>
</dbReference>
<evidence type="ECO:0000259" key="2">
    <source>
        <dbReference type="PROSITE" id="PS51099"/>
    </source>
</evidence>
<evidence type="ECO:0000256" key="1">
    <source>
        <dbReference type="ARBA" id="ARBA00022679"/>
    </source>
</evidence>
<gene>
    <name evidence="3" type="ORF">Q5761_09335</name>
</gene>
<dbReference type="EC" id="2.7.1.-" evidence="3"/>
<dbReference type="GO" id="GO:0016740">
    <property type="term" value="F:transferase activity"/>
    <property type="evidence" value="ECO:0007669"/>
    <property type="project" value="UniProtKB-KW"/>
</dbReference>